<feature type="transmembrane region" description="Helical" evidence="1">
    <location>
        <begin position="173"/>
        <end position="197"/>
    </location>
</feature>
<evidence type="ECO:0000313" key="2">
    <source>
        <dbReference type="EMBL" id="VFU23740.1"/>
    </source>
</evidence>
<dbReference type="GO" id="GO:0035145">
    <property type="term" value="C:exon-exon junction complex"/>
    <property type="evidence" value="ECO:0007669"/>
    <property type="project" value="TreeGrafter"/>
</dbReference>
<protein>
    <submittedName>
        <fullName evidence="2">Uncharacterized protein</fullName>
    </submittedName>
</protein>
<reference evidence="2" key="1">
    <citation type="submission" date="2019-03" db="EMBL/GenBank/DDBJ databases">
        <authorList>
            <person name="Mank J."/>
            <person name="Almeida P."/>
        </authorList>
    </citation>
    <scope>NUCLEOTIDE SEQUENCE</scope>
    <source>
        <strain evidence="2">78183</strain>
    </source>
</reference>
<dbReference type="PANTHER" id="PTHR12839:SF7">
    <property type="entry name" value="REGULATOR OF NONSENSE TRANSCRIPTS 2"/>
    <property type="match status" value="1"/>
</dbReference>
<accession>A0A6N2K826</accession>
<keyword evidence="1" id="KW-0812">Transmembrane</keyword>
<keyword evidence="1" id="KW-1133">Transmembrane helix</keyword>
<name>A0A6N2K826_SALVM</name>
<evidence type="ECO:0000256" key="1">
    <source>
        <dbReference type="SAM" id="Phobius"/>
    </source>
</evidence>
<gene>
    <name evidence="2" type="ORF">SVIM_LOCUS38844</name>
</gene>
<dbReference type="SUPFAM" id="SSF48371">
    <property type="entry name" value="ARM repeat"/>
    <property type="match status" value="1"/>
</dbReference>
<dbReference type="InterPro" id="IPR039762">
    <property type="entry name" value="Nmd2/UPF2"/>
</dbReference>
<dbReference type="GO" id="GO:0005737">
    <property type="term" value="C:cytoplasm"/>
    <property type="evidence" value="ECO:0007669"/>
    <property type="project" value="TreeGrafter"/>
</dbReference>
<organism evidence="2">
    <name type="scientific">Salix viminalis</name>
    <name type="common">Common osier</name>
    <name type="synonym">Basket willow</name>
    <dbReference type="NCBI Taxonomy" id="40686"/>
    <lineage>
        <taxon>Eukaryota</taxon>
        <taxon>Viridiplantae</taxon>
        <taxon>Streptophyta</taxon>
        <taxon>Embryophyta</taxon>
        <taxon>Tracheophyta</taxon>
        <taxon>Spermatophyta</taxon>
        <taxon>Magnoliopsida</taxon>
        <taxon>eudicotyledons</taxon>
        <taxon>Gunneridae</taxon>
        <taxon>Pentapetalae</taxon>
        <taxon>rosids</taxon>
        <taxon>fabids</taxon>
        <taxon>Malpighiales</taxon>
        <taxon>Salicaceae</taxon>
        <taxon>Saliceae</taxon>
        <taxon>Salix</taxon>
    </lineage>
</organism>
<dbReference type="EMBL" id="CAADRP010000131">
    <property type="protein sequence ID" value="VFU23740.1"/>
    <property type="molecule type" value="Genomic_DNA"/>
</dbReference>
<dbReference type="Gene3D" id="1.25.40.180">
    <property type="match status" value="1"/>
</dbReference>
<dbReference type="InterPro" id="IPR016024">
    <property type="entry name" value="ARM-type_fold"/>
</dbReference>
<sequence length="198" mass="22872">MEDLRNVNLSKFVSEAVTCICDAKLRTSDIQVAVQELGYCMPKIMKISEAICSLLHQRYKDFSPSLVQGLLKVFFPGKSGEDLDVDKNSKAMKKRSTLKLLLELYFVGVTEDNSIFINIIKDLTSTENMKDRDNTRTNLTLLASFADKEEFFWDFPHLDKKPRKRLTAIHLEYVYILTLVSQLLIVKFLECLILYYVL</sequence>
<dbReference type="PANTHER" id="PTHR12839">
    <property type="entry name" value="NONSENSE-MEDIATED MRNA DECAY PROTEIN 2 UP-FRAMESHIFT SUPPRESSOR 2"/>
    <property type="match status" value="1"/>
</dbReference>
<keyword evidence="1" id="KW-0472">Membrane</keyword>
<proteinExistence type="predicted"/>
<dbReference type="AlphaFoldDB" id="A0A6N2K826"/>
<dbReference type="GO" id="GO:0000184">
    <property type="term" value="P:nuclear-transcribed mRNA catabolic process, nonsense-mediated decay"/>
    <property type="evidence" value="ECO:0007669"/>
    <property type="project" value="InterPro"/>
</dbReference>